<dbReference type="Proteomes" id="UP000095658">
    <property type="component" value="Unassembled WGS sequence"/>
</dbReference>
<dbReference type="InterPro" id="IPR001387">
    <property type="entry name" value="Cro/C1-type_HTH"/>
</dbReference>
<dbReference type="Pfam" id="PF00356">
    <property type="entry name" value="LacI"/>
    <property type="match status" value="1"/>
</dbReference>
<keyword evidence="3" id="KW-0804">Transcription</keyword>
<dbReference type="EMBL" id="MAMP01000011">
    <property type="protein sequence ID" value="OES45890.1"/>
    <property type="molecule type" value="Genomic_DNA"/>
</dbReference>
<evidence type="ECO:0000313" key="6">
    <source>
        <dbReference type="EMBL" id="OES45890.1"/>
    </source>
</evidence>
<reference evidence="6 7" key="1">
    <citation type="submission" date="2016-06" db="EMBL/GenBank/DDBJ databases">
        <title>Domibacillus iocasae genome sequencing.</title>
        <authorList>
            <person name="Verma A."/>
            <person name="Pal Y."/>
            <person name="Ojha A.K."/>
            <person name="Krishnamurthi S."/>
        </authorList>
    </citation>
    <scope>NUCLEOTIDE SEQUENCE [LARGE SCALE GENOMIC DNA]</scope>
    <source>
        <strain evidence="6 7">DSM 29979</strain>
    </source>
</reference>
<name>A0A1E7DS47_9BACI</name>
<dbReference type="GO" id="GO:0003700">
    <property type="term" value="F:DNA-binding transcription factor activity"/>
    <property type="evidence" value="ECO:0007669"/>
    <property type="project" value="TreeGrafter"/>
</dbReference>
<dbReference type="STRING" id="1714016.BA724_17255"/>
<evidence type="ECO:0000313" key="7">
    <source>
        <dbReference type="Proteomes" id="UP000095658"/>
    </source>
</evidence>
<evidence type="ECO:0000256" key="2">
    <source>
        <dbReference type="ARBA" id="ARBA00023125"/>
    </source>
</evidence>
<feature type="domain" description="HTH cro/C1-type" evidence="5">
    <location>
        <begin position="2"/>
        <end position="47"/>
    </location>
</feature>
<evidence type="ECO:0000259" key="5">
    <source>
        <dbReference type="PROSITE" id="PS50943"/>
    </source>
</evidence>
<comment type="caution">
    <text evidence="6">The sequence shown here is derived from an EMBL/GenBank/DDBJ whole genome shotgun (WGS) entry which is preliminary data.</text>
</comment>
<feature type="domain" description="HTH lacI-type" evidence="4">
    <location>
        <begin position="3"/>
        <end position="57"/>
    </location>
</feature>
<dbReference type="SMART" id="SM00354">
    <property type="entry name" value="HTH_LACI"/>
    <property type="match status" value="1"/>
</dbReference>
<dbReference type="PANTHER" id="PTHR30146:SF109">
    <property type="entry name" value="HTH-TYPE TRANSCRIPTIONAL REGULATOR GALS"/>
    <property type="match status" value="1"/>
</dbReference>
<protein>
    <submittedName>
        <fullName evidence="6">Uncharacterized protein</fullName>
    </submittedName>
</protein>
<keyword evidence="7" id="KW-1185">Reference proteome</keyword>
<dbReference type="GO" id="GO:0000976">
    <property type="term" value="F:transcription cis-regulatory region binding"/>
    <property type="evidence" value="ECO:0007669"/>
    <property type="project" value="TreeGrafter"/>
</dbReference>
<dbReference type="PANTHER" id="PTHR30146">
    <property type="entry name" value="LACI-RELATED TRANSCRIPTIONAL REPRESSOR"/>
    <property type="match status" value="1"/>
</dbReference>
<dbReference type="InterPro" id="IPR046335">
    <property type="entry name" value="LacI/GalR-like_sensor"/>
</dbReference>
<dbReference type="InterPro" id="IPR000843">
    <property type="entry name" value="HTH_LacI"/>
</dbReference>
<dbReference type="PROSITE" id="PS50943">
    <property type="entry name" value="HTH_CROC1"/>
    <property type="match status" value="1"/>
</dbReference>
<dbReference type="SUPFAM" id="SSF53822">
    <property type="entry name" value="Periplasmic binding protein-like I"/>
    <property type="match status" value="1"/>
</dbReference>
<dbReference type="Gene3D" id="1.10.260.40">
    <property type="entry name" value="lambda repressor-like DNA-binding domains"/>
    <property type="match status" value="1"/>
</dbReference>
<organism evidence="6 7">
    <name type="scientific">Domibacillus iocasae</name>
    <dbReference type="NCBI Taxonomy" id="1714016"/>
    <lineage>
        <taxon>Bacteria</taxon>
        <taxon>Bacillati</taxon>
        <taxon>Bacillota</taxon>
        <taxon>Bacilli</taxon>
        <taxon>Bacillales</taxon>
        <taxon>Bacillaceae</taxon>
        <taxon>Domibacillus</taxon>
    </lineage>
</organism>
<dbReference type="CDD" id="cd01392">
    <property type="entry name" value="HTH_LacI"/>
    <property type="match status" value="1"/>
</dbReference>
<dbReference type="CDD" id="cd06267">
    <property type="entry name" value="PBP1_LacI_sugar_binding-like"/>
    <property type="match status" value="1"/>
</dbReference>
<evidence type="ECO:0000259" key="4">
    <source>
        <dbReference type="PROSITE" id="PS50932"/>
    </source>
</evidence>
<gene>
    <name evidence="6" type="ORF">BA724_17255</name>
</gene>
<proteinExistence type="predicted"/>
<dbReference type="InterPro" id="IPR028082">
    <property type="entry name" value="Peripla_BP_I"/>
</dbReference>
<dbReference type="Pfam" id="PF13377">
    <property type="entry name" value="Peripla_BP_3"/>
    <property type="match status" value="1"/>
</dbReference>
<dbReference type="SUPFAM" id="SSF47413">
    <property type="entry name" value="lambda repressor-like DNA-binding domains"/>
    <property type="match status" value="1"/>
</dbReference>
<evidence type="ECO:0000256" key="1">
    <source>
        <dbReference type="ARBA" id="ARBA00023015"/>
    </source>
</evidence>
<keyword evidence="1" id="KW-0805">Transcription regulation</keyword>
<sequence length="335" mass="37970">MKITMKEIAELAKVSQPTVSRVINGNKTVNEEAAKRVLKVIEEVGFIPNKAAQTLKRSRSNTIGVSITETYNPYFVELIDHLEGVARKNGFSILLHNSNRNPILEWENVQNFIARQVDGMIIIPTGEYNIERISKLSIPSVVMTQNRKHLDSVGLDHVFAGKMVAEKFIHLGHKSFAFIGTKPSDDKFYGFKSAIIENGFHFDENQFIPLEESSVNNFLMRRDIENYLNKVGNNIDFTCVFAANDIIALEFIKAASERGINVPDDIIVVGFDDTYLAKIMGISSIHQPIDEMVKTTFDLLMDRLENEVHPEPIQIKLKPTLIERNSYLNVFLTQK</sequence>
<dbReference type="Gene3D" id="3.40.50.2300">
    <property type="match status" value="2"/>
</dbReference>
<dbReference type="PROSITE" id="PS00356">
    <property type="entry name" value="HTH_LACI_1"/>
    <property type="match status" value="1"/>
</dbReference>
<accession>A0A1E7DS47</accession>
<dbReference type="AlphaFoldDB" id="A0A1E7DS47"/>
<dbReference type="PROSITE" id="PS50932">
    <property type="entry name" value="HTH_LACI_2"/>
    <property type="match status" value="1"/>
</dbReference>
<dbReference type="InterPro" id="IPR010982">
    <property type="entry name" value="Lambda_DNA-bd_dom_sf"/>
</dbReference>
<keyword evidence="2" id="KW-0238">DNA-binding</keyword>
<evidence type="ECO:0000256" key="3">
    <source>
        <dbReference type="ARBA" id="ARBA00023163"/>
    </source>
</evidence>